<keyword evidence="2" id="KW-1185">Reference proteome</keyword>
<accession>A0A9P9BPH8</accession>
<evidence type="ECO:0000313" key="2">
    <source>
        <dbReference type="Proteomes" id="UP000756346"/>
    </source>
</evidence>
<proteinExistence type="predicted"/>
<protein>
    <submittedName>
        <fullName evidence="1">Uncharacterized protein</fullName>
    </submittedName>
</protein>
<dbReference type="AlphaFoldDB" id="A0A9P9BPH8"/>
<dbReference type="RefSeq" id="XP_046011398.1">
    <property type="nucleotide sequence ID" value="XM_046158855.1"/>
</dbReference>
<dbReference type="OrthoDB" id="4788795at2759"/>
<organism evidence="1 2">
    <name type="scientific">Microdochium trichocladiopsis</name>
    <dbReference type="NCBI Taxonomy" id="1682393"/>
    <lineage>
        <taxon>Eukaryota</taxon>
        <taxon>Fungi</taxon>
        <taxon>Dikarya</taxon>
        <taxon>Ascomycota</taxon>
        <taxon>Pezizomycotina</taxon>
        <taxon>Sordariomycetes</taxon>
        <taxon>Xylariomycetidae</taxon>
        <taxon>Xylariales</taxon>
        <taxon>Microdochiaceae</taxon>
        <taxon>Microdochium</taxon>
    </lineage>
</organism>
<dbReference type="Proteomes" id="UP000756346">
    <property type="component" value="Unassembled WGS sequence"/>
</dbReference>
<dbReference type="GeneID" id="70188401"/>
<sequence length="216" mass="23668">MYAIVSKAFKAGMAVGLARGVLAMPPPTTLSQHTETEVVSTMAYHSVYPMPSVEVSDIFSIQTQTDVDTILVPSPLIPGPIITTGLPPLNSTPAFEMVISGNDSARAAALWEEHPELDSSNYCDLAHKVLWKSWKIIAKSVPGELVPHVCHDLWDGLKDDIWCAAPIYVWCGPGRGDQGLEWSFATSSFCRRASVDHAWFSATRNEYGRMHCVPPK</sequence>
<name>A0A9P9BPH8_9PEZI</name>
<comment type="caution">
    <text evidence="1">The sequence shown here is derived from an EMBL/GenBank/DDBJ whole genome shotgun (WGS) entry which is preliminary data.</text>
</comment>
<reference evidence="1" key="1">
    <citation type="journal article" date="2021" name="Nat. Commun.">
        <title>Genetic determinants of endophytism in the Arabidopsis root mycobiome.</title>
        <authorList>
            <person name="Mesny F."/>
            <person name="Miyauchi S."/>
            <person name="Thiergart T."/>
            <person name="Pickel B."/>
            <person name="Atanasova L."/>
            <person name="Karlsson M."/>
            <person name="Huettel B."/>
            <person name="Barry K.W."/>
            <person name="Haridas S."/>
            <person name="Chen C."/>
            <person name="Bauer D."/>
            <person name="Andreopoulos W."/>
            <person name="Pangilinan J."/>
            <person name="LaButti K."/>
            <person name="Riley R."/>
            <person name="Lipzen A."/>
            <person name="Clum A."/>
            <person name="Drula E."/>
            <person name="Henrissat B."/>
            <person name="Kohler A."/>
            <person name="Grigoriev I.V."/>
            <person name="Martin F.M."/>
            <person name="Hacquard S."/>
        </authorList>
    </citation>
    <scope>NUCLEOTIDE SEQUENCE</scope>
    <source>
        <strain evidence="1">MPI-CAGE-CH-0230</strain>
    </source>
</reference>
<dbReference type="EMBL" id="JAGTJQ010000006">
    <property type="protein sequence ID" value="KAH7029110.1"/>
    <property type="molecule type" value="Genomic_DNA"/>
</dbReference>
<gene>
    <name evidence="1" type="ORF">B0I36DRAFT_363698</name>
</gene>
<evidence type="ECO:0000313" key="1">
    <source>
        <dbReference type="EMBL" id="KAH7029110.1"/>
    </source>
</evidence>